<reference evidence="1" key="2">
    <citation type="journal article" date="2015" name="Data Brief">
        <title>Shoot transcriptome of the giant reed, Arundo donax.</title>
        <authorList>
            <person name="Barrero R.A."/>
            <person name="Guerrero F.D."/>
            <person name="Moolhuijzen P."/>
            <person name="Goolsby J.A."/>
            <person name="Tidwell J."/>
            <person name="Bellgard S.E."/>
            <person name="Bellgard M.I."/>
        </authorList>
    </citation>
    <scope>NUCLEOTIDE SEQUENCE</scope>
    <source>
        <tissue evidence="1">Shoot tissue taken approximately 20 cm above the soil surface</tissue>
    </source>
</reference>
<dbReference type="AlphaFoldDB" id="A0A0A8ZG79"/>
<reference evidence="1" key="1">
    <citation type="submission" date="2014-09" db="EMBL/GenBank/DDBJ databases">
        <authorList>
            <person name="Magalhaes I.L.F."/>
            <person name="Oliveira U."/>
            <person name="Santos F.R."/>
            <person name="Vidigal T.H.D.A."/>
            <person name="Brescovit A.D."/>
            <person name="Santos A.J."/>
        </authorList>
    </citation>
    <scope>NUCLEOTIDE SEQUENCE</scope>
    <source>
        <tissue evidence="1">Shoot tissue taken approximately 20 cm above the soil surface</tissue>
    </source>
</reference>
<name>A0A0A8ZG79_ARUDO</name>
<sequence>MKVMVKHVSWKPCRCPKRRVKRNDVVMVSGYNVDIMVRTWIM</sequence>
<protein>
    <submittedName>
        <fullName evidence="1">Uncharacterized protein</fullName>
    </submittedName>
</protein>
<dbReference type="EMBL" id="GBRH01262155">
    <property type="protein sequence ID" value="JAD35740.1"/>
    <property type="molecule type" value="Transcribed_RNA"/>
</dbReference>
<proteinExistence type="predicted"/>
<evidence type="ECO:0000313" key="1">
    <source>
        <dbReference type="EMBL" id="JAD35740.1"/>
    </source>
</evidence>
<accession>A0A0A8ZG79</accession>
<organism evidence="1">
    <name type="scientific">Arundo donax</name>
    <name type="common">Giant reed</name>
    <name type="synonym">Donax arundinaceus</name>
    <dbReference type="NCBI Taxonomy" id="35708"/>
    <lineage>
        <taxon>Eukaryota</taxon>
        <taxon>Viridiplantae</taxon>
        <taxon>Streptophyta</taxon>
        <taxon>Embryophyta</taxon>
        <taxon>Tracheophyta</taxon>
        <taxon>Spermatophyta</taxon>
        <taxon>Magnoliopsida</taxon>
        <taxon>Liliopsida</taxon>
        <taxon>Poales</taxon>
        <taxon>Poaceae</taxon>
        <taxon>PACMAD clade</taxon>
        <taxon>Arundinoideae</taxon>
        <taxon>Arundineae</taxon>
        <taxon>Arundo</taxon>
    </lineage>
</organism>